<dbReference type="GO" id="GO:0042742">
    <property type="term" value="P:defense response to bacterium"/>
    <property type="evidence" value="ECO:0007669"/>
    <property type="project" value="UniProtKB-ARBA"/>
</dbReference>
<dbReference type="Proteomes" id="UP001341281">
    <property type="component" value="Chromosome 01"/>
</dbReference>
<dbReference type="GO" id="GO:0009626">
    <property type="term" value="P:plant-type hypersensitive response"/>
    <property type="evidence" value="ECO:0007669"/>
    <property type="project" value="UniProtKB-ARBA"/>
</dbReference>
<evidence type="ECO:0000256" key="1">
    <source>
        <dbReference type="ARBA" id="ARBA00008894"/>
    </source>
</evidence>
<keyword evidence="3" id="KW-0677">Repeat</keyword>
<dbReference type="InterPro" id="IPR042197">
    <property type="entry name" value="Apaf_helical"/>
</dbReference>
<dbReference type="Gene3D" id="1.10.8.430">
    <property type="entry name" value="Helical domain of apoptotic protease-activating factors"/>
    <property type="match status" value="1"/>
</dbReference>
<evidence type="ECO:0000256" key="5">
    <source>
        <dbReference type="ARBA" id="ARBA00022821"/>
    </source>
</evidence>
<dbReference type="InterPro" id="IPR002182">
    <property type="entry name" value="NB-ARC"/>
</dbReference>
<reference evidence="11 12" key="1">
    <citation type="submission" date="2024-02" db="EMBL/GenBank/DDBJ databases">
        <title>High-quality chromosome-scale genome assembly of Pensacola bahiagrass (Paspalum notatum Flugge var. saurae).</title>
        <authorList>
            <person name="Vega J.M."/>
            <person name="Podio M."/>
            <person name="Orjuela J."/>
            <person name="Siena L.A."/>
            <person name="Pessino S.C."/>
            <person name="Combes M.C."/>
            <person name="Mariac C."/>
            <person name="Albertini E."/>
            <person name="Pupilli F."/>
            <person name="Ortiz J.P.A."/>
            <person name="Leblanc O."/>
        </authorList>
    </citation>
    <scope>NUCLEOTIDE SEQUENCE [LARGE SCALE GENOMIC DNA]</scope>
    <source>
        <strain evidence="11">R1</strain>
        <tissue evidence="11">Leaf</tissue>
    </source>
</reference>
<keyword evidence="2" id="KW-0433">Leucine-rich repeat</keyword>
<gene>
    <name evidence="11" type="ORF">U9M48_001370</name>
</gene>
<dbReference type="InterPro" id="IPR058922">
    <property type="entry name" value="WHD_DRP"/>
</dbReference>
<evidence type="ECO:0000259" key="7">
    <source>
        <dbReference type="Pfam" id="PF00931"/>
    </source>
</evidence>
<dbReference type="CDD" id="cd14798">
    <property type="entry name" value="RX-CC_like"/>
    <property type="match status" value="1"/>
</dbReference>
<keyword evidence="12" id="KW-1185">Reference proteome</keyword>
<feature type="domain" description="Disease resistance R13L4/SHOC-2-like LRR" evidence="10">
    <location>
        <begin position="592"/>
        <end position="959"/>
    </location>
</feature>
<feature type="non-terminal residue" evidence="11">
    <location>
        <position position="1"/>
    </location>
</feature>
<dbReference type="Gene3D" id="3.80.10.10">
    <property type="entry name" value="Ribonuclease Inhibitor"/>
    <property type="match status" value="1"/>
</dbReference>
<keyword evidence="6" id="KW-0175">Coiled coil</keyword>
<keyword evidence="4" id="KW-0547">Nucleotide-binding</keyword>
<comment type="similarity">
    <text evidence="1">Belongs to the disease resistance NB-LRR family.</text>
</comment>
<dbReference type="InterPro" id="IPR036388">
    <property type="entry name" value="WH-like_DNA-bd_sf"/>
</dbReference>
<name>A0AAQ3PNL1_PASNO</name>
<feature type="domain" description="NB-ARC" evidence="7">
    <location>
        <begin position="218"/>
        <end position="376"/>
    </location>
</feature>
<dbReference type="FunFam" id="1.10.10.10:FF:000322">
    <property type="entry name" value="Probable disease resistance protein At1g63360"/>
    <property type="match status" value="1"/>
</dbReference>
<keyword evidence="5" id="KW-0611">Plant defense</keyword>
<sequence length="972" mass="110026">MEFATGALGTLLPKLGQLLQDEYNLQKGAKKDIEFLKRELERMHACLRSVGEVPADQLNELVKMWAHDVRELSYDMEDIVDTFLVHVQGPEPTSKRSTKRYIQKMLGVVTKHMSHHDIDKDIKHIKERVKEMAERRDRNPNRQKRTKRFIKKMIGVVTKSTTRHEIVQGINDIKERVKEVAERHNRYIADTPSAKTLVDPRITALYTKASNLVGIDEAREELITRLMKEEDVFPEQRRVSIVGSGGLGKTTLAKAVYDKLKAQFNCMAFVSVSRNPEIEKIFKDILYELDKTEYKNIYNTTMGLTQLMDLVIAFLQNKRYLIIIDDIWDTGAWDIIQCALLENGKKSRIIITTRIIDVAEHVGGCYKMKPLTHETSKLLFYRRIFGSGDKCPDQFSDVSGKILNKCGGVPLAIITISSLLANKSGNIKEWYNVCDSIGSGLGNNPEMDNMRKILLLSYYDLKPHLKTCLLYLSIFPEDYEIRRARLILKWIAEGFVQHGEGCQSLWETGQSYFNELLNRSLIQPEYLGGDDRFPISCRVHDMVLDLICSLSKKECFATIVSADSKHDTSSSGTKVRRLSLHCTTWPTIDSSKIRSLTISCSSIINSRTPLSCCNFLRVLDLEDCNLENHPSLEFVGKLFHLRYLSLAGTRYGGKVPEDIENVQFLQTLDLWGTCIEELPLSILRLRQLMCLRVGGSTRLPTAGFKNLSSLEALRVTVDSAYLAEKLGHLTELRLLVVNLTNNNESRWDASMCNVLVSSIGKLRNLQSLVIESSGGVAVNLGGSVEWSLCSLCHLLIDKTNWLPTWIDPASFPLLSHLDIAVGQVLGKDIYILGSLKALRWLKVKVVPGSSEKQVFKRFTISNGTFPSVTQCRFTGFSMVPSMFTLGAMPKLQYFKFHIPLEDFNTAGIIVDDLALGHLPSLHTVRVRLSGEQSVRKENAVIKVEEALRHEVDVHLNHPDTFIRTDGNDWIQC</sequence>
<evidence type="ECO:0000259" key="10">
    <source>
        <dbReference type="Pfam" id="PF23598"/>
    </source>
</evidence>
<dbReference type="Gene3D" id="3.40.50.300">
    <property type="entry name" value="P-loop containing nucleotide triphosphate hydrolases"/>
    <property type="match status" value="1"/>
</dbReference>
<dbReference type="Gene3D" id="1.10.10.10">
    <property type="entry name" value="Winged helix-like DNA-binding domain superfamily/Winged helix DNA-binding domain"/>
    <property type="match status" value="1"/>
</dbReference>
<proteinExistence type="inferred from homology"/>
<feature type="domain" description="Disease resistance protein winged helix" evidence="9">
    <location>
        <begin position="474"/>
        <end position="547"/>
    </location>
</feature>
<evidence type="ECO:0000259" key="8">
    <source>
        <dbReference type="Pfam" id="PF18052"/>
    </source>
</evidence>
<evidence type="ECO:0000256" key="2">
    <source>
        <dbReference type="ARBA" id="ARBA00022614"/>
    </source>
</evidence>
<dbReference type="EMBL" id="CP144745">
    <property type="protein sequence ID" value="WVZ50077.1"/>
    <property type="molecule type" value="Genomic_DNA"/>
</dbReference>
<accession>A0AAQ3PNL1</accession>
<evidence type="ECO:0000313" key="12">
    <source>
        <dbReference type="Proteomes" id="UP001341281"/>
    </source>
</evidence>
<dbReference type="AlphaFoldDB" id="A0AAQ3PNL1"/>
<evidence type="ECO:0000256" key="3">
    <source>
        <dbReference type="ARBA" id="ARBA00022737"/>
    </source>
</evidence>
<dbReference type="SUPFAM" id="SSF52540">
    <property type="entry name" value="P-loop containing nucleoside triphosphate hydrolases"/>
    <property type="match status" value="1"/>
</dbReference>
<evidence type="ECO:0008006" key="13">
    <source>
        <dbReference type="Google" id="ProtNLM"/>
    </source>
</evidence>
<dbReference type="Pfam" id="PF18052">
    <property type="entry name" value="Rx_N"/>
    <property type="match status" value="1"/>
</dbReference>
<dbReference type="InterPro" id="IPR032675">
    <property type="entry name" value="LRR_dom_sf"/>
</dbReference>
<dbReference type="Pfam" id="PF23559">
    <property type="entry name" value="WHD_DRP"/>
    <property type="match status" value="1"/>
</dbReference>
<evidence type="ECO:0000259" key="9">
    <source>
        <dbReference type="Pfam" id="PF23559"/>
    </source>
</evidence>
<dbReference type="GO" id="GO:0043531">
    <property type="term" value="F:ADP binding"/>
    <property type="evidence" value="ECO:0007669"/>
    <property type="project" value="InterPro"/>
</dbReference>
<evidence type="ECO:0000256" key="4">
    <source>
        <dbReference type="ARBA" id="ARBA00022741"/>
    </source>
</evidence>
<dbReference type="PANTHER" id="PTHR23155">
    <property type="entry name" value="DISEASE RESISTANCE PROTEIN RP"/>
    <property type="match status" value="1"/>
</dbReference>
<evidence type="ECO:0000256" key="6">
    <source>
        <dbReference type="ARBA" id="ARBA00023054"/>
    </source>
</evidence>
<dbReference type="Pfam" id="PF23598">
    <property type="entry name" value="LRR_14"/>
    <property type="match status" value="1"/>
</dbReference>
<dbReference type="FunFam" id="3.40.50.300:FF:001091">
    <property type="entry name" value="Probable disease resistance protein At1g61300"/>
    <property type="match status" value="1"/>
</dbReference>
<organism evidence="11 12">
    <name type="scientific">Paspalum notatum var. saurae</name>
    <dbReference type="NCBI Taxonomy" id="547442"/>
    <lineage>
        <taxon>Eukaryota</taxon>
        <taxon>Viridiplantae</taxon>
        <taxon>Streptophyta</taxon>
        <taxon>Embryophyta</taxon>
        <taxon>Tracheophyta</taxon>
        <taxon>Spermatophyta</taxon>
        <taxon>Magnoliopsida</taxon>
        <taxon>Liliopsida</taxon>
        <taxon>Poales</taxon>
        <taxon>Poaceae</taxon>
        <taxon>PACMAD clade</taxon>
        <taxon>Panicoideae</taxon>
        <taxon>Andropogonodae</taxon>
        <taxon>Paspaleae</taxon>
        <taxon>Paspalinae</taxon>
        <taxon>Paspalum</taxon>
    </lineage>
</organism>
<feature type="domain" description="Disease resistance N-terminal" evidence="8">
    <location>
        <begin position="7"/>
        <end position="100"/>
    </location>
</feature>
<dbReference type="PRINTS" id="PR00364">
    <property type="entry name" value="DISEASERSIST"/>
</dbReference>
<dbReference type="SUPFAM" id="SSF52058">
    <property type="entry name" value="L domain-like"/>
    <property type="match status" value="1"/>
</dbReference>
<protein>
    <recommendedName>
        <fullName evidence="13">AAA+ ATPase domain-containing protein</fullName>
    </recommendedName>
</protein>
<dbReference type="PANTHER" id="PTHR23155:SF1116">
    <property type="entry name" value="OS12G0273300 PROTEIN"/>
    <property type="match status" value="1"/>
</dbReference>
<dbReference type="Pfam" id="PF00931">
    <property type="entry name" value="NB-ARC"/>
    <property type="match status" value="1"/>
</dbReference>
<dbReference type="InterPro" id="IPR041118">
    <property type="entry name" value="Rx_N"/>
</dbReference>
<evidence type="ECO:0000313" key="11">
    <source>
        <dbReference type="EMBL" id="WVZ50077.1"/>
    </source>
</evidence>
<dbReference type="GO" id="GO:0002758">
    <property type="term" value="P:innate immune response-activating signaling pathway"/>
    <property type="evidence" value="ECO:0007669"/>
    <property type="project" value="UniProtKB-ARBA"/>
</dbReference>
<dbReference type="Gene3D" id="1.20.5.4130">
    <property type="match status" value="1"/>
</dbReference>
<dbReference type="InterPro" id="IPR055414">
    <property type="entry name" value="LRR_R13L4/SHOC2-like"/>
</dbReference>
<dbReference type="InterPro" id="IPR038005">
    <property type="entry name" value="RX-like_CC"/>
</dbReference>
<dbReference type="InterPro" id="IPR044974">
    <property type="entry name" value="Disease_R_plants"/>
</dbReference>
<dbReference type="InterPro" id="IPR027417">
    <property type="entry name" value="P-loop_NTPase"/>
</dbReference>